<sequence length="77" mass="8795">MSKLIKKTSEVALHEIQNAVAELRNCQEEIRKGLTAQTYVDIANKKLSNAIKHMLEAESWVDAIKDSQEQSHEYQNP</sequence>
<dbReference type="RefSeq" id="WP_004980538.1">
    <property type="nucleotide sequence ID" value="NZ_KB849705.1"/>
</dbReference>
<reference evidence="1 2" key="1">
    <citation type="submission" date="2013-02" db="EMBL/GenBank/DDBJ databases">
        <title>The Genome Sequence of Acinetobacter johnsonii ANC 3681.</title>
        <authorList>
            <consortium name="The Broad Institute Genome Sequencing Platform"/>
            <consortium name="The Broad Institute Genome Sequencing Center for Infectious Disease"/>
            <person name="Cerqueira G."/>
            <person name="Feldgarden M."/>
            <person name="Courvalin P."/>
            <person name="Perichon B."/>
            <person name="Grillot-Courvalin C."/>
            <person name="Clermont D."/>
            <person name="Rocha E."/>
            <person name="Yoon E.-J."/>
            <person name="Nemec A."/>
            <person name="Walker B."/>
            <person name="Young S.K."/>
            <person name="Zeng Q."/>
            <person name="Gargeya S."/>
            <person name="Fitzgerald M."/>
            <person name="Haas B."/>
            <person name="Abouelleil A."/>
            <person name="Alvarado L."/>
            <person name="Arachchi H.M."/>
            <person name="Berlin A.M."/>
            <person name="Chapman S.B."/>
            <person name="Dewar J."/>
            <person name="Goldberg J."/>
            <person name="Griggs A."/>
            <person name="Gujja S."/>
            <person name="Hansen M."/>
            <person name="Howarth C."/>
            <person name="Imamovic A."/>
            <person name="Larimer J."/>
            <person name="McCowan C."/>
            <person name="Murphy C."/>
            <person name="Neiman D."/>
            <person name="Pearson M."/>
            <person name="Priest M."/>
            <person name="Roberts A."/>
            <person name="Saif S."/>
            <person name="Shea T."/>
            <person name="Sisk P."/>
            <person name="Sykes S."/>
            <person name="Wortman J."/>
            <person name="Nusbaum C."/>
            <person name="Birren B."/>
        </authorList>
    </citation>
    <scope>NUCLEOTIDE SEQUENCE [LARGE SCALE GENOMIC DNA]</scope>
    <source>
        <strain evidence="1 2">ANC 3681</strain>
    </source>
</reference>
<dbReference type="HOGENOM" id="CLU_2748555_0_0_6"/>
<organism evidence="1 2">
    <name type="scientific">Acinetobacter johnsonii ANC 3681</name>
    <dbReference type="NCBI Taxonomy" id="1217662"/>
    <lineage>
        <taxon>Bacteria</taxon>
        <taxon>Pseudomonadati</taxon>
        <taxon>Pseudomonadota</taxon>
        <taxon>Gammaproteobacteria</taxon>
        <taxon>Moraxellales</taxon>
        <taxon>Moraxellaceae</taxon>
        <taxon>Acinetobacter</taxon>
    </lineage>
</organism>
<evidence type="ECO:0000313" key="2">
    <source>
        <dbReference type="Proteomes" id="UP000018444"/>
    </source>
</evidence>
<evidence type="ECO:0000313" key="1">
    <source>
        <dbReference type="EMBL" id="ENV71941.1"/>
    </source>
</evidence>
<dbReference type="AlphaFoldDB" id="N9BFD7"/>
<comment type="caution">
    <text evidence="1">The sequence shown here is derived from an EMBL/GenBank/DDBJ whole genome shotgun (WGS) entry which is preliminary data.</text>
</comment>
<dbReference type="EMBL" id="APPZ01000007">
    <property type="protein sequence ID" value="ENV71941.1"/>
    <property type="molecule type" value="Genomic_DNA"/>
</dbReference>
<dbReference type="GeneID" id="56338585"/>
<dbReference type="Proteomes" id="UP000018444">
    <property type="component" value="Unassembled WGS sequence"/>
</dbReference>
<gene>
    <name evidence="1" type="ORF">F946_01397</name>
</gene>
<protein>
    <submittedName>
        <fullName evidence="1">Uncharacterized protein</fullName>
    </submittedName>
</protein>
<proteinExistence type="predicted"/>
<dbReference type="PATRIC" id="fig|1217662.4.peg.1350"/>
<accession>N9BFD7</accession>
<name>N9BFD7_ACIJO</name>